<dbReference type="KEGG" id="lmoi:VV02_16645"/>
<dbReference type="Pfam" id="PF01261">
    <property type="entry name" value="AP_endonuc_2"/>
    <property type="match status" value="1"/>
</dbReference>
<name>A0A0K1JQZ6_9MICO</name>
<gene>
    <name evidence="3" type="ORF">VV02_16645</name>
</gene>
<accession>A0A0K1JQZ6</accession>
<dbReference type="AlphaFoldDB" id="A0A0K1JQZ6"/>
<dbReference type="OrthoDB" id="9815124at2"/>
<keyword evidence="1" id="KW-0119">Carbohydrate metabolism</keyword>
<dbReference type="EMBL" id="CP011112">
    <property type="protein sequence ID" value="AKU19013.1"/>
    <property type="molecule type" value="Genomic_DNA"/>
</dbReference>
<dbReference type="PANTHER" id="PTHR12110:SF41">
    <property type="entry name" value="INOSOSE DEHYDRATASE"/>
    <property type="match status" value="1"/>
</dbReference>
<evidence type="ECO:0000313" key="4">
    <source>
        <dbReference type="Proteomes" id="UP000066480"/>
    </source>
</evidence>
<sequence>MCSVTMRAHTTAQVIEVARGAGLPRIEWGADVHAPPGDQGHLAELRARTTEAGLAVASYGSYWRAGISSPSEMTTLVEAANALGAPRIRLWAGQIGTAQADDDVWDSAVRSLREACAVAREHSITLALEFHPNTLTDSVDSTLKLLERVDDPTLRTYWQPRLDEPVEPAVDGLRRLLPVLAGVHVFSWWPAATRLPLAQRSDLWASVTALLMGEIEPCDLMLEFVPDDDAALIPGEAQTLRALMTAGRTTLGE</sequence>
<evidence type="ECO:0000259" key="2">
    <source>
        <dbReference type="Pfam" id="PF01261"/>
    </source>
</evidence>
<dbReference type="InterPro" id="IPR013022">
    <property type="entry name" value="Xyl_isomerase-like_TIM-brl"/>
</dbReference>
<dbReference type="InterPro" id="IPR036237">
    <property type="entry name" value="Xyl_isomerase-like_sf"/>
</dbReference>
<dbReference type="Gene3D" id="3.20.20.150">
    <property type="entry name" value="Divalent-metal-dependent TIM barrel enzymes"/>
    <property type="match status" value="1"/>
</dbReference>
<proteinExistence type="predicted"/>
<dbReference type="PANTHER" id="PTHR12110">
    <property type="entry name" value="HYDROXYPYRUVATE ISOMERASE"/>
    <property type="match status" value="1"/>
</dbReference>
<evidence type="ECO:0000256" key="1">
    <source>
        <dbReference type="ARBA" id="ARBA00023277"/>
    </source>
</evidence>
<dbReference type="Proteomes" id="UP000066480">
    <property type="component" value="Chromosome"/>
</dbReference>
<feature type="domain" description="Xylose isomerase-like TIM barrel" evidence="2">
    <location>
        <begin position="16"/>
        <end position="157"/>
    </location>
</feature>
<dbReference type="SUPFAM" id="SSF51658">
    <property type="entry name" value="Xylose isomerase-like"/>
    <property type="match status" value="1"/>
</dbReference>
<protein>
    <recommendedName>
        <fullName evidence="2">Xylose isomerase-like TIM barrel domain-containing protein</fullName>
    </recommendedName>
</protein>
<organism evidence="3 4">
    <name type="scientific">Luteipulveratus mongoliensis</name>
    <dbReference type="NCBI Taxonomy" id="571913"/>
    <lineage>
        <taxon>Bacteria</taxon>
        <taxon>Bacillati</taxon>
        <taxon>Actinomycetota</taxon>
        <taxon>Actinomycetes</taxon>
        <taxon>Micrococcales</taxon>
        <taxon>Dermacoccaceae</taxon>
        <taxon>Luteipulveratus</taxon>
    </lineage>
</organism>
<dbReference type="InterPro" id="IPR050312">
    <property type="entry name" value="IolE/XylAMocC-like"/>
</dbReference>
<reference evidence="3 4" key="1">
    <citation type="submission" date="2015-03" db="EMBL/GenBank/DDBJ databases">
        <title>Luteipulveratus halotolerans sp. nov., a novel actinobacterium (Dermacoccaceae) from Sarawak, Malaysia.</title>
        <authorList>
            <person name="Juboi H."/>
            <person name="Basik A."/>
            <person name="Shamsul S.S."/>
            <person name="Arnold P."/>
            <person name="Schmitt E.K."/>
            <person name="Sanglier J.-J."/>
            <person name="Yeo T."/>
        </authorList>
    </citation>
    <scope>NUCLEOTIDE SEQUENCE [LARGE SCALE GENOMIC DNA]</scope>
    <source>
        <strain evidence="3 4">MN07-A0370</strain>
    </source>
</reference>
<evidence type="ECO:0000313" key="3">
    <source>
        <dbReference type="EMBL" id="AKU19013.1"/>
    </source>
</evidence>
<keyword evidence="4" id="KW-1185">Reference proteome</keyword>
<dbReference type="PATRIC" id="fig|571913.6.peg.3375"/>
<dbReference type="STRING" id="571913.VV02_16645"/>